<gene>
    <name evidence="1" type="ORF">NM688_g335</name>
</gene>
<organism evidence="1 2">
    <name type="scientific">Phlebia brevispora</name>
    <dbReference type="NCBI Taxonomy" id="194682"/>
    <lineage>
        <taxon>Eukaryota</taxon>
        <taxon>Fungi</taxon>
        <taxon>Dikarya</taxon>
        <taxon>Basidiomycota</taxon>
        <taxon>Agaricomycotina</taxon>
        <taxon>Agaricomycetes</taxon>
        <taxon>Polyporales</taxon>
        <taxon>Meruliaceae</taxon>
        <taxon>Phlebia</taxon>
    </lineage>
</organism>
<evidence type="ECO:0000313" key="1">
    <source>
        <dbReference type="EMBL" id="KAJ3559460.1"/>
    </source>
</evidence>
<sequence>MPTAFAIHCYLCSHLLVAEEFDSTMPFQMDCLLSLLKGVVSVSTEAPKLQPHHSPPLVLPGMRIEAPPIPISMTGKLVWNLVFEYDNTQGREPAFCPHVQSRSTYIKRNIFDAVLNLAVTETLTKSGQQRGEGTVYEATAIEFVESVPLTDTPYLHDELENALEGLISVPKGSSGYASVVETTRSEPRLYTADPGCAMSIYQLRFVAPGIEHSFNVYTGDLTGKDNAKSLSFRIKASIVVFIQSIEVRYDSLQPDMICVQEDTRYRSGDEQKSRNDNINSPYGPRSYAYLLPVYTLNKSKAATAFELSNETRNKQYYNSRPQYPEVPQIESVARDVPFRVCEVALLRSQEELKLNPQWGYDGITADINGNNRKGLPVHLGWKSRYVGL</sequence>
<dbReference type="Proteomes" id="UP001148662">
    <property type="component" value="Unassembled WGS sequence"/>
</dbReference>
<evidence type="ECO:0000313" key="2">
    <source>
        <dbReference type="Proteomes" id="UP001148662"/>
    </source>
</evidence>
<reference evidence="1" key="1">
    <citation type="submission" date="2022-07" db="EMBL/GenBank/DDBJ databases">
        <title>Genome Sequence of Phlebia brevispora.</title>
        <authorList>
            <person name="Buettner E."/>
        </authorList>
    </citation>
    <scope>NUCLEOTIDE SEQUENCE</scope>
    <source>
        <strain evidence="1">MPL23</strain>
    </source>
</reference>
<accession>A0ACC1TEH1</accession>
<protein>
    <submittedName>
        <fullName evidence="1">Uncharacterized protein</fullName>
    </submittedName>
</protein>
<comment type="caution">
    <text evidence="1">The sequence shown here is derived from an EMBL/GenBank/DDBJ whole genome shotgun (WGS) entry which is preliminary data.</text>
</comment>
<keyword evidence="2" id="KW-1185">Reference proteome</keyword>
<name>A0ACC1TEH1_9APHY</name>
<proteinExistence type="predicted"/>
<dbReference type="EMBL" id="JANHOG010000024">
    <property type="protein sequence ID" value="KAJ3559460.1"/>
    <property type="molecule type" value="Genomic_DNA"/>
</dbReference>